<gene>
    <name evidence="11" type="ORF">EDS130_LOCUS41</name>
</gene>
<sequence length="222" mass="26098">MRSIYSCFVLLSSLFVSTITTDSEHLREMRFKFWLQPGSEECYHESLDNGTSLYFMYEILNAHDHDSTIVAYFRNAINGSIISVSTTPQRGHLEIIANDTTVIDICMTHAKTDTYVKYMSVFFHVYHIGKILESIKEVEHFDNSSINAHNALDSISHHILVSRERQMEMEMLNQKDLYLLEQNLAWVNRWAMIHIFLIISCSVFQTYFIRRLFQTSTHRIRK</sequence>
<evidence type="ECO:0000313" key="12">
    <source>
        <dbReference type="Proteomes" id="UP000663852"/>
    </source>
</evidence>
<evidence type="ECO:0000256" key="5">
    <source>
        <dbReference type="ARBA" id="ARBA00022989"/>
    </source>
</evidence>
<dbReference type="Pfam" id="PF01105">
    <property type="entry name" value="EMP24_GP25L"/>
    <property type="match status" value="1"/>
</dbReference>
<organism evidence="11 12">
    <name type="scientific">Adineta ricciae</name>
    <name type="common">Rotifer</name>
    <dbReference type="NCBI Taxonomy" id="249248"/>
    <lineage>
        <taxon>Eukaryota</taxon>
        <taxon>Metazoa</taxon>
        <taxon>Spiralia</taxon>
        <taxon>Gnathifera</taxon>
        <taxon>Rotifera</taxon>
        <taxon>Eurotatoria</taxon>
        <taxon>Bdelloidea</taxon>
        <taxon>Adinetida</taxon>
        <taxon>Adinetidae</taxon>
        <taxon>Adineta</taxon>
    </lineage>
</organism>
<dbReference type="EMBL" id="CAJNOJ010000001">
    <property type="protein sequence ID" value="CAF0719017.1"/>
    <property type="molecule type" value="Genomic_DNA"/>
</dbReference>
<evidence type="ECO:0000256" key="8">
    <source>
        <dbReference type="SAM" id="Phobius"/>
    </source>
</evidence>
<dbReference type="InterPro" id="IPR015720">
    <property type="entry name" value="Emp24-like"/>
</dbReference>
<keyword evidence="3 7" id="KW-0812">Transmembrane</keyword>
<keyword evidence="5 8" id="KW-1133">Transmembrane helix</keyword>
<evidence type="ECO:0000259" key="10">
    <source>
        <dbReference type="PROSITE" id="PS50866"/>
    </source>
</evidence>
<dbReference type="Proteomes" id="UP000663852">
    <property type="component" value="Unassembled WGS sequence"/>
</dbReference>
<dbReference type="GO" id="GO:0016020">
    <property type="term" value="C:membrane"/>
    <property type="evidence" value="ECO:0007669"/>
    <property type="project" value="UniProtKB-SubCell"/>
</dbReference>
<dbReference type="OrthoDB" id="10037706at2759"/>
<evidence type="ECO:0000313" key="11">
    <source>
        <dbReference type="EMBL" id="CAF0719017.1"/>
    </source>
</evidence>
<keyword evidence="6 8" id="KW-0472">Membrane</keyword>
<evidence type="ECO:0000256" key="2">
    <source>
        <dbReference type="ARBA" id="ARBA00007104"/>
    </source>
</evidence>
<dbReference type="PROSITE" id="PS50866">
    <property type="entry name" value="GOLD"/>
    <property type="match status" value="1"/>
</dbReference>
<feature type="domain" description="GOLD" evidence="10">
    <location>
        <begin position="40"/>
        <end position="127"/>
    </location>
</feature>
<evidence type="ECO:0000256" key="6">
    <source>
        <dbReference type="ARBA" id="ARBA00023136"/>
    </source>
</evidence>
<dbReference type="AlphaFoldDB" id="A0A813MBL7"/>
<evidence type="ECO:0000256" key="1">
    <source>
        <dbReference type="ARBA" id="ARBA00004479"/>
    </source>
</evidence>
<evidence type="ECO:0000256" key="4">
    <source>
        <dbReference type="ARBA" id="ARBA00022729"/>
    </source>
</evidence>
<dbReference type="PANTHER" id="PTHR22811">
    <property type="entry name" value="TRANSMEMBRANE EMP24 DOMAIN-CONTAINING PROTEIN"/>
    <property type="match status" value="1"/>
</dbReference>
<feature type="signal peptide" evidence="9">
    <location>
        <begin position="1"/>
        <end position="23"/>
    </location>
</feature>
<keyword evidence="4 9" id="KW-0732">Signal</keyword>
<evidence type="ECO:0000256" key="3">
    <source>
        <dbReference type="ARBA" id="ARBA00022692"/>
    </source>
</evidence>
<protein>
    <recommendedName>
        <fullName evidence="10">GOLD domain-containing protein</fullName>
    </recommendedName>
</protein>
<dbReference type="SMART" id="SM01190">
    <property type="entry name" value="EMP24_GP25L"/>
    <property type="match status" value="1"/>
</dbReference>
<proteinExistence type="inferred from homology"/>
<comment type="subcellular location">
    <subcellularLocation>
        <location evidence="1 7">Membrane</location>
        <topology evidence="1 7">Single-pass type I membrane protein</topology>
    </subcellularLocation>
</comment>
<evidence type="ECO:0000256" key="7">
    <source>
        <dbReference type="RuleBase" id="RU003827"/>
    </source>
</evidence>
<feature type="transmembrane region" description="Helical" evidence="8">
    <location>
        <begin position="190"/>
        <end position="209"/>
    </location>
</feature>
<accession>A0A813MBL7</accession>
<feature type="chain" id="PRO_5032426538" description="GOLD domain-containing protein" evidence="9">
    <location>
        <begin position="24"/>
        <end position="222"/>
    </location>
</feature>
<name>A0A813MBL7_ADIRI</name>
<comment type="similarity">
    <text evidence="2 7">Belongs to the EMP24/GP25L family.</text>
</comment>
<dbReference type="InterPro" id="IPR009038">
    <property type="entry name" value="GOLD_dom"/>
</dbReference>
<reference evidence="11" key="1">
    <citation type="submission" date="2021-02" db="EMBL/GenBank/DDBJ databases">
        <authorList>
            <person name="Nowell W R."/>
        </authorList>
    </citation>
    <scope>NUCLEOTIDE SEQUENCE</scope>
</reference>
<comment type="caution">
    <text evidence="11">The sequence shown here is derived from an EMBL/GenBank/DDBJ whole genome shotgun (WGS) entry which is preliminary data.</text>
</comment>
<evidence type="ECO:0000256" key="9">
    <source>
        <dbReference type="SAM" id="SignalP"/>
    </source>
</evidence>